<evidence type="ECO:0000256" key="4">
    <source>
        <dbReference type="ARBA" id="ARBA00022692"/>
    </source>
</evidence>
<evidence type="ECO:0000256" key="2">
    <source>
        <dbReference type="ARBA" id="ARBA00022448"/>
    </source>
</evidence>
<dbReference type="EMBL" id="QSBM01000037">
    <property type="protein sequence ID" value="RGX20768.1"/>
    <property type="molecule type" value="Genomic_DNA"/>
</dbReference>
<dbReference type="PANTHER" id="PTHR12428">
    <property type="entry name" value="OXA1"/>
    <property type="match status" value="1"/>
</dbReference>
<comment type="similarity">
    <text evidence="9">Belongs to the OXA1/ALB3/YidC family.</text>
</comment>
<evidence type="ECO:0000256" key="1">
    <source>
        <dbReference type="ARBA" id="ARBA00004651"/>
    </source>
</evidence>
<keyword evidence="7 10" id="KW-0472">Membrane</keyword>
<dbReference type="RefSeq" id="WP_024736751.1">
    <property type="nucleotide sequence ID" value="NZ_BAABXR010000003.1"/>
</dbReference>
<keyword evidence="3" id="KW-1003">Cell membrane</keyword>
<proteinExistence type="inferred from homology"/>
<evidence type="ECO:0000313" key="13">
    <source>
        <dbReference type="Proteomes" id="UP000283880"/>
    </source>
</evidence>
<dbReference type="OrthoDB" id="9780552at2"/>
<evidence type="ECO:0000256" key="10">
    <source>
        <dbReference type="SAM" id="Phobius"/>
    </source>
</evidence>
<dbReference type="GO" id="GO:0051205">
    <property type="term" value="P:protein insertion into membrane"/>
    <property type="evidence" value="ECO:0007669"/>
    <property type="project" value="TreeGrafter"/>
</dbReference>
<dbReference type="Pfam" id="PF02096">
    <property type="entry name" value="60KD_IMP"/>
    <property type="match status" value="1"/>
</dbReference>
<keyword evidence="6 10" id="KW-1133">Transmembrane helix</keyword>
<feature type="transmembrane region" description="Helical" evidence="10">
    <location>
        <begin position="254"/>
        <end position="274"/>
    </location>
</feature>
<dbReference type="CDD" id="cd20070">
    <property type="entry name" value="5TM_YidC_Alb3"/>
    <property type="match status" value="1"/>
</dbReference>
<evidence type="ECO:0000256" key="5">
    <source>
        <dbReference type="ARBA" id="ARBA00022927"/>
    </source>
</evidence>
<evidence type="ECO:0000256" key="9">
    <source>
        <dbReference type="RuleBase" id="RU003945"/>
    </source>
</evidence>
<comment type="subcellular location">
    <subcellularLocation>
        <location evidence="1">Cell membrane</location>
        <topology evidence="1">Multi-pass membrane protein</topology>
    </subcellularLocation>
    <subcellularLocation>
        <location evidence="9">Membrane</location>
        <topology evidence="9">Multi-pass membrane protein</topology>
    </subcellularLocation>
</comment>
<protein>
    <submittedName>
        <fullName evidence="12">Membrane protein insertase YidC</fullName>
    </submittedName>
</protein>
<evidence type="ECO:0000256" key="6">
    <source>
        <dbReference type="ARBA" id="ARBA00022989"/>
    </source>
</evidence>
<keyword evidence="4 9" id="KW-0812">Transmembrane</keyword>
<sequence>MNSLVGAVLLTKTGGVLGPIGDILGWIMDLLFRFTSMFGIVNIGLCIILFTLVTKLLMIPLTIKQQKSSKLMAVMQPELTAIQKKYKGKEGDQKAMMMMQTETKAVYEKYGTSMTGGCLPMLIQLPIIFALYRVIYNIPAYVHSVRGYYEMVIANLPAGFQSNQTFMELASSSKMLSGADFTDLNKVIDLLYTFTGKQWDVLVNAFPQVGQAVTESGDSVVSAIERMQTFFGLNIAYTPMQVIGNFFSHVDGTTVFALIAALAIPLLAGASQWYSSKLMMATTQSPQGDENPGANMMKSMNVMMPLMSVFFCFTFATGIGLYWVAQSVFTIIQQVGINSYLKKVDIDDLVQKNVEKTNKKRAKRGLPPTRVGNVDEMMQKMQEKESREESKRMEKIAKTKALVEENKNYYNADAKAGSLASKANMVAKYNEKHEKGGKK</sequence>
<feature type="domain" description="Membrane insertase YidC/Oxa/ALB C-terminal" evidence="11">
    <location>
        <begin position="44"/>
        <end position="338"/>
    </location>
</feature>
<organism evidence="12 13">
    <name type="scientific">Enterocloster asparagiformis</name>
    <dbReference type="NCBI Taxonomy" id="333367"/>
    <lineage>
        <taxon>Bacteria</taxon>
        <taxon>Bacillati</taxon>
        <taxon>Bacillota</taxon>
        <taxon>Clostridia</taxon>
        <taxon>Lachnospirales</taxon>
        <taxon>Lachnospiraceae</taxon>
        <taxon>Enterocloster</taxon>
    </lineage>
</organism>
<evidence type="ECO:0000256" key="8">
    <source>
        <dbReference type="ARBA" id="ARBA00023186"/>
    </source>
</evidence>
<evidence type="ECO:0000256" key="3">
    <source>
        <dbReference type="ARBA" id="ARBA00022475"/>
    </source>
</evidence>
<feature type="transmembrane region" description="Helical" evidence="10">
    <location>
        <begin position="39"/>
        <end position="63"/>
    </location>
</feature>
<evidence type="ECO:0000313" key="12">
    <source>
        <dbReference type="EMBL" id="RGX20768.1"/>
    </source>
</evidence>
<dbReference type="InterPro" id="IPR028055">
    <property type="entry name" value="YidC/Oxa/ALB_C"/>
</dbReference>
<dbReference type="AlphaFoldDB" id="A0A413F6V3"/>
<dbReference type="GO" id="GO:0032977">
    <property type="term" value="F:membrane insertase activity"/>
    <property type="evidence" value="ECO:0007669"/>
    <property type="project" value="InterPro"/>
</dbReference>
<name>A0A413F6V3_9FIRM</name>
<keyword evidence="8" id="KW-0143">Chaperone</keyword>
<dbReference type="GO" id="GO:0005886">
    <property type="term" value="C:plasma membrane"/>
    <property type="evidence" value="ECO:0007669"/>
    <property type="project" value="UniProtKB-SubCell"/>
</dbReference>
<keyword evidence="5" id="KW-0653">Protein transport</keyword>
<dbReference type="InterPro" id="IPR047196">
    <property type="entry name" value="YidC_ALB_C"/>
</dbReference>
<dbReference type="InterPro" id="IPR001708">
    <property type="entry name" value="YidC/ALB3/OXA1/COX18"/>
</dbReference>
<dbReference type="GO" id="GO:0015031">
    <property type="term" value="P:protein transport"/>
    <property type="evidence" value="ECO:0007669"/>
    <property type="project" value="UniProtKB-KW"/>
</dbReference>
<dbReference type="PANTHER" id="PTHR12428:SF65">
    <property type="entry name" value="CYTOCHROME C OXIDASE ASSEMBLY PROTEIN COX18, MITOCHONDRIAL"/>
    <property type="match status" value="1"/>
</dbReference>
<accession>A0A413F6V3</accession>
<evidence type="ECO:0000256" key="7">
    <source>
        <dbReference type="ARBA" id="ARBA00023136"/>
    </source>
</evidence>
<reference evidence="12 13" key="1">
    <citation type="submission" date="2018-08" db="EMBL/GenBank/DDBJ databases">
        <title>A genome reference for cultivated species of the human gut microbiota.</title>
        <authorList>
            <person name="Zou Y."/>
            <person name="Xue W."/>
            <person name="Luo G."/>
        </authorList>
    </citation>
    <scope>NUCLEOTIDE SEQUENCE [LARGE SCALE GENOMIC DNA]</scope>
    <source>
        <strain evidence="12 13">AF04-15</strain>
    </source>
</reference>
<keyword evidence="2" id="KW-0813">Transport</keyword>
<comment type="caution">
    <text evidence="12">The sequence shown here is derived from an EMBL/GenBank/DDBJ whole genome shotgun (WGS) entry which is preliminary data.</text>
</comment>
<dbReference type="NCBIfam" id="TIGR03592">
    <property type="entry name" value="yidC_oxa1_cterm"/>
    <property type="match status" value="1"/>
</dbReference>
<evidence type="ECO:0000259" key="11">
    <source>
        <dbReference type="Pfam" id="PF02096"/>
    </source>
</evidence>
<feature type="transmembrane region" description="Helical" evidence="10">
    <location>
        <begin position="306"/>
        <end position="325"/>
    </location>
</feature>
<gene>
    <name evidence="12" type="primary">yidC</name>
    <name evidence="12" type="ORF">DWV29_27440</name>
</gene>
<dbReference type="Proteomes" id="UP000283880">
    <property type="component" value="Unassembled WGS sequence"/>
</dbReference>